<dbReference type="GO" id="GO:0009279">
    <property type="term" value="C:cell outer membrane"/>
    <property type="evidence" value="ECO:0007669"/>
    <property type="project" value="UniProtKB-SubCell"/>
</dbReference>
<dbReference type="SUPFAM" id="SSF49452">
    <property type="entry name" value="Starch-binding domain-like"/>
    <property type="match status" value="1"/>
</dbReference>
<dbReference type="InterPro" id="IPR011990">
    <property type="entry name" value="TPR-like_helical_dom_sf"/>
</dbReference>
<reference evidence="8 9" key="1">
    <citation type="submission" date="2020-08" db="EMBL/GenBank/DDBJ databases">
        <title>Genomic Encyclopedia of Type Strains, Phase IV (KMG-IV): sequencing the most valuable type-strain genomes for metagenomic binning, comparative biology and taxonomic classification.</title>
        <authorList>
            <person name="Goeker M."/>
        </authorList>
    </citation>
    <scope>NUCLEOTIDE SEQUENCE [LARGE SCALE GENOMIC DNA]</scope>
    <source>
        <strain evidence="8 9">DSM 17976</strain>
    </source>
</reference>
<comment type="caution">
    <text evidence="8">The sequence shown here is derived from an EMBL/GenBank/DDBJ whole genome shotgun (WGS) entry which is preliminary data.</text>
</comment>
<dbReference type="InterPro" id="IPR050330">
    <property type="entry name" value="Bact_OuterMem_StrucFunc"/>
</dbReference>
<dbReference type="SUPFAM" id="SSF103088">
    <property type="entry name" value="OmpA-like"/>
    <property type="match status" value="1"/>
</dbReference>
<dbReference type="Gene3D" id="2.60.40.1120">
    <property type="entry name" value="Carboxypeptidase-like, regulatory domain"/>
    <property type="match status" value="1"/>
</dbReference>
<evidence type="ECO:0000259" key="7">
    <source>
        <dbReference type="PROSITE" id="PS51123"/>
    </source>
</evidence>
<evidence type="ECO:0000256" key="4">
    <source>
        <dbReference type="PROSITE-ProRule" id="PRU00473"/>
    </source>
</evidence>
<dbReference type="InterPro" id="IPR011042">
    <property type="entry name" value="6-blade_b-propeller_TolB-like"/>
</dbReference>
<dbReference type="RefSeq" id="WP_183972048.1">
    <property type="nucleotide sequence ID" value="NZ_JACIBY010000002.1"/>
</dbReference>
<dbReference type="PROSITE" id="PS51123">
    <property type="entry name" value="OMPA_2"/>
    <property type="match status" value="1"/>
</dbReference>
<dbReference type="Pfam" id="PF00691">
    <property type="entry name" value="OmpA"/>
    <property type="match status" value="1"/>
</dbReference>
<dbReference type="InterPro" id="IPR006665">
    <property type="entry name" value="OmpA-like"/>
</dbReference>
<feature type="region of interest" description="Disordered" evidence="5">
    <location>
        <begin position="246"/>
        <end position="265"/>
    </location>
</feature>
<dbReference type="InterPro" id="IPR013784">
    <property type="entry name" value="Carb-bd-like_fold"/>
</dbReference>
<organism evidence="8 9">
    <name type="scientific">Runella defluvii</name>
    <dbReference type="NCBI Taxonomy" id="370973"/>
    <lineage>
        <taxon>Bacteria</taxon>
        <taxon>Pseudomonadati</taxon>
        <taxon>Bacteroidota</taxon>
        <taxon>Cytophagia</taxon>
        <taxon>Cytophagales</taxon>
        <taxon>Spirosomataceae</taxon>
        <taxon>Runella</taxon>
    </lineage>
</organism>
<dbReference type="Pfam" id="PF13620">
    <property type="entry name" value="CarboxypepD_reg"/>
    <property type="match status" value="1"/>
</dbReference>
<keyword evidence="3" id="KW-0998">Cell outer membrane</keyword>
<proteinExistence type="predicted"/>
<feature type="chain" id="PRO_5031466638" evidence="6">
    <location>
        <begin position="22"/>
        <end position="794"/>
    </location>
</feature>
<feature type="signal peptide" evidence="6">
    <location>
        <begin position="1"/>
        <end position="21"/>
    </location>
</feature>
<dbReference type="InterPro" id="IPR011659">
    <property type="entry name" value="WD40"/>
</dbReference>
<dbReference type="AlphaFoldDB" id="A0A7W5ZK25"/>
<comment type="subcellular location">
    <subcellularLocation>
        <location evidence="1">Cell outer membrane</location>
    </subcellularLocation>
</comment>
<dbReference type="InterPro" id="IPR006664">
    <property type="entry name" value="OMP_bac"/>
</dbReference>
<protein>
    <submittedName>
        <fullName evidence="8">Outer membrane protein OmpA-like peptidoglycan-associated protein</fullName>
    </submittedName>
</protein>
<evidence type="ECO:0000256" key="3">
    <source>
        <dbReference type="ARBA" id="ARBA00023237"/>
    </source>
</evidence>
<dbReference type="InterPro" id="IPR036737">
    <property type="entry name" value="OmpA-like_sf"/>
</dbReference>
<dbReference type="PRINTS" id="PR01021">
    <property type="entry name" value="OMPADOMAIN"/>
</dbReference>
<gene>
    <name evidence="8" type="ORF">FHS57_001306</name>
</gene>
<dbReference type="SUPFAM" id="SSF82171">
    <property type="entry name" value="DPP6 N-terminal domain-like"/>
    <property type="match status" value="1"/>
</dbReference>
<dbReference type="Gene3D" id="2.120.10.30">
    <property type="entry name" value="TolB, C-terminal domain"/>
    <property type="match status" value="1"/>
</dbReference>
<keyword evidence="6" id="KW-0732">Signal</keyword>
<name>A0A7W5ZK25_9BACT</name>
<keyword evidence="2 4" id="KW-0472">Membrane</keyword>
<evidence type="ECO:0000256" key="1">
    <source>
        <dbReference type="ARBA" id="ARBA00004442"/>
    </source>
</evidence>
<evidence type="ECO:0000256" key="6">
    <source>
        <dbReference type="SAM" id="SignalP"/>
    </source>
</evidence>
<dbReference type="GO" id="GO:0030246">
    <property type="term" value="F:carbohydrate binding"/>
    <property type="evidence" value="ECO:0007669"/>
    <property type="project" value="InterPro"/>
</dbReference>
<evidence type="ECO:0000313" key="9">
    <source>
        <dbReference type="Proteomes" id="UP000541352"/>
    </source>
</evidence>
<dbReference type="EMBL" id="JACIBY010000002">
    <property type="protein sequence ID" value="MBB3837312.1"/>
    <property type="molecule type" value="Genomic_DNA"/>
</dbReference>
<dbReference type="PROSITE" id="PS51257">
    <property type="entry name" value="PROKAR_LIPOPROTEIN"/>
    <property type="match status" value="1"/>
</dbReference>
<evidence type="ECO:0000256" key="2">
    <source>
        <dbReference type="ARBA" id="ARBA00023136"/>
    </source>
</evidence>
<accession>A0A7W5ZK25</accession>
<evidence type="ECO:0000313" key="8">
    <source>
        <dbReference type="EMBL" id="MBB3837312.1"/>
    </source>
</evidence>
<dbReference type="Gene3D" id="1.25.40.10">
    <property type="entry name" value="Tetratricopeptide repeat domain"/>
    <property type="match status" value="1"/>
</dbReference>
<dbReference type="PANTHER" id="PTHR30329">
    <property type="entry name" value="STATOR ELEMENT OF FLAGELLAR MOTOR COMPLEX"/>
    <property type="match status" value="1"/>
</dbReference>
<evidence type="ECO:0000256" key="5">
    <source>
        <dbReference type="SAM" id="MobiDB-lite"/>
    </source>
</evidence>
<sequence>MKTSILSTLLVVALACVEVKAQTTLSHANRQYEMMAYSKAIELYEQSLKDNLKDSTKVNTLVKLGHSYHQIRDTQNAERVYRLLFGETKSIPKSQASSYLYYAQALASNGKYDEAKDMYERYSQAQQDDNRGKEFTKLYGDVNKLKKNKTSYKIEALDNINTNRAEFSPTYYKKGLVFVSSRNEGVNIKRTYGWNQTAFLDLYEIPDLSVVNSAKTSRVGGSETTARAAKGKGVYLLGADEYTERTANDSNTPGNFKVTSNGKPDPLQNAKIESQNMGKAINSKYHEGPVAFFKDGSKMLFTRNNYLDGKYKTSKDGVNKLKLYIADKTGSDWGKIKELPFNSDEYSVGHPALSKDDKLLYFVSDMPGGFGGTDIYVSKYENNNWSVPVNLGPAVNTKGNEMFPFADEQGNLYFSSDGHAGLGGLDMFYAKLIEGVMAKKPKNLGEPINSTKDDFGLITDGERKSGFFSSNRRNGGADDDLYRFERSGPLDPCQDIIVNVFDAETKNALANVDVEVISKDESAPESKTMTTDSEGNLRLCLDSDIDFVFKASSEGYLNNTRNFTTKDLDISELVKLEIPLDKAKPKNTGPKTFTLRGLVTTQKERKPIPGVKVLLHNECDGSTQESVTDENGSYKFEVPIGCDYSIEAMKDNLGTMGSKVKGGETTEANITMFEKGDVIKIDNIYYDLNKWDIRSDATVELNKLVDLMKKYPKMKIEFGSHTDSRASAKYNKTLSTQRAKSAVAYIVKQGVNSKRIIAAGYGESKLVNKCKDGIGCTEEEHQQNRRTEIKILSL</sequence>
<dbReference type="Proteomes" id="UP000541352">
    <property type="component" value="Unassembled WGS sequence"/>
</dbReference>
<dbReference type="PANTHER" id="PTHR30329:SF21">
    <property type="entry name" value="LIPOPROTEIN YIAD-RELATED"/>
    <property type="match status" value="1"/>
</dbReference>
<dbReference type="SUPFAM" id="SSF48452">
    <property type="entry name" value="TPR-like"/>
    <property type="match status" value="1"/>
</dbReference>
<keyword evidence="9" id="KW-1185">Reference proteome</keyword>
<dbReference type="CDD" id="cd07185">
    <property type="entry name" value="OmpA_C-like"/>
    <property type="match status" value="1"/>
</dbReference>
<dbReference type="Gene3D" id="3.30.1330.60">
    <property type="entry name" value="OmpA-like domain"/>
    <property type="match status" value="1"/>
</dbReference>
<feature type="domain" description="OmpA-like" evidence="7">
    <location>
        <begin position="673"/>
        <end position="794"/>
    </location>
</feature>
<feature type="compositionally biased region" description="Polar residues" evidence="5">
    <location>
        <begin position="248"/>
        <end position="262"/>
    </location>
</feature>
<dbReference type="Pfam" id="PF07676">
    <property type="entry name" value="PD40"/>
    <property type="match status" value="3"/>
</dbReference>